<dbReference type="Proteomes" id="UP000031036">
    <property type="component" value="Unassembled WGS sequence"/>
</dbReference>
<protein>
    <submittedName>
        <fullName evidence="1">Uncharacterized protein</fullName>
    </submittedName>
</protein>
<dbReference type="EMBL" id="JPKZ01002481">
    <property type="protein sequence ID" value="KHN76655.1"/>
    <property type="molecule type" value="Genomic_DNA"/>
</dbReference>
<accession>A0A0B2V6P7</accession>
<reference evidence="1 2" key="1">
    <citation type="submission" date="2014-11" db="EMBL/GenBank/DDBJ databases">
        <title>Genetic blueprint of the zoonotic pathogen Toxocara canis.</title>
        <authorList>
            <person name="Zhu X.-Q."/>
            <person name="Korhonen P.K."/>
            <person name="Cai H."/>
            <person name="Young N.D."/>
            <person name="Nejsum P."/>
            <person name="von Samson-Himmelstjerna G."/>
            <person name="Boag P.R."/>
            <person name="Tan P."/>
            <person name="Li Q."/>
            <person name="Min J."/>
            <person name="Yang Y."/>
            <person name="Wang X."/>
            <person name="Fang X."/>
            <person name="Hall R.S."/>
            <person name="Hofmann A."/>
            <person name="Sternberg P.W."/>
            <person name="Jex A.R."/>
            <person name="Gasser R.B."/>
        </authorList>
    </citation>
    <scope>NUCLEOTIDE SEQUENCE [LARGE SCALE GENOMIC DNA]</scope>
    <source>
        <strain evidence="1">PN_DK_2014</strain>
    </source>
</reference>
<evidence type="ECO:0000313" key="2">
    <source>
        <dbReference type="Proteomes" id="UP000031036"/>
    </source>
</evidence>
<organism evidence="1 2">
    <name type="scientific">Toxocara canis</name>
    <name type="common">Canine roundworm</name>
    <dbReference type="NCBI Taxonomy" id="6265"/>
    <lineage>
        <taxon>Eukaryota</taxon>
        <taxon>Metazoa</taxon>
        <taxon>Ecdysozoa</taxon>
        <taxon>Nematoda</taxon>
        <taxon>Chromadorea</taxon>
        <taxon>Rhabditida</taxon>
        <taxon>Spirurina</taxon>
        <taxon>Ascaridomorpha</taxon>
        <taxon>Ascaridoidea</taxon>
        <taxon>Toxocaridae</taxon>
        <taxon>Toxocara</taxon>
    </lineage>
</organism>
<dbReference type="AlphaFoldDB" id="A0A0B2V6P7"/>
<name>A0A0B2V6P7_TOXCA</name>
<keyword evidence="2" id="KW-1185">Reference proteome</keyword>
<gene>
    <name evidence="1" type="ORF">Tcan_14942</name>
</gene>
<comment type="caution">
    <text evidence="1">The sequence shown here is derived from an EMBL/GenBank/DDBJ whole genome shotgun (WGS) entry which is preliminary data.</text>
</comment>
<proteinExistence type="predicted"/>
<sequence>MNRISRHTAGKQLQNCLCGSNWRLCRQARPDPTTIRTDAIIEKLPKRFDGVTDVMKMSSLVQAYALKNQISYNHLETRRIQKYLVKALASANECLSARNVLHGADLRFTVLIKM</sequence>
<evidence type="ECO:0000313" key="1">
    <source>
        <dbReference type="EMBL" id="KHN76655.1"/>
    </source>
</evidence>